<feature type="domain" description="SIS" evidence="2">
    <location>
        <begin position="12"/>
        <end position="157"/>
    </location>
</feature>
<keyword evidence="4" id="KW-1185">Reference proteome</keyword>
<dbReference type="RefSeq" id="WP_171199432.1">
    <property type="nucleotide sequence ID" value="NZ_JABEND010000003.1"/>
</dbReference>
<reference evidence="3 4" key="1">
    <citation type="submission" date="2020-05" db="EMBL/GenBank/DDBJ databases">
        <title>Nakamurella sp. DB0629 isolated from air conditioner.</title>
        <authorList>
            <person name="Kim D.H."/>
            <person name="Kim D.-U."/>
        </authorList>
    </citation>
    <scope>NUCLEOTIDE SEQUENCE [LARGE SCALE GENOMIC DNA]</scope>
    <source>
        <strain evidence="3 4">DB0629</strain>
    </source>
</reference>
<dbReference type="Pfam" id="PF01380">
    <property type="entry name" value="SIS"/>
    <property type="match status" value="1"/>
</dbReference>
<keyword evidence="1" id="KW-0677">Repeat</keyword>
<dbReference type="PROSITE" id="PS51464">
    <property type="entry name" value="SIS"/>
    <property type="match status" value="1"/>
</dbReference>
<dbReference type="InterPro" id="IPR046348">
    <property type="entry name" value="SIS_dom_sf"/>
</dbReference>
<dbReference type="Proteomes" id="UP000562984">
    <property type="component" value="Unassembled WGS sequence"/>
</dbReference>
<dbReference type="AlphaFoldDB" id="A0A849A790"/>
<dbReference type="EMBL" id="JABEND010000003">
    <property type="protein sequence ID" value="NNG35496.1"/>
    <property type="molecule type" value="Genomic_DNA"/>
</dbReference>
<name>A0A849A790_9ACTN</name>
<accession>A0A849A790</accession>
<comment type="caution">
    <text evidence="3">The sequence shown here is derived from an EMBL/GenBank/DDBJ whole genome shotgun (WGS) entry which is preliminary data.</text>
</comment>
<evidence type="ECO:0000313" key="4">
    <source>
        <dbReference type="Proteomes" id="UP000562984"/>
    </source>
</evidence>
<dbReference type="InterPro" id="IPR001347">
    <property type="entry name" value="SIS_dom"/>
</dbReference>
<dbReference type="PANTHER" id="PTHR10937">
    <property type="entry name" value="GLUCOSAMINE--FRUCTOSE-6-PHOSPHATE AMINOTRANSFERASE, ISOMERIZING"/>
    <property type="match status" value="1"/>
</dbReference>
<dbReference type="GO" id="GO:0097367">
    <property type="term" value="F:carbohydrate derivative binding"/>
    <property type="evidence" value="ECO:0007669"/>
    <property type="project" value="InterPro"/>
</dbReference>
<gene>
    <name evidence="3" type="ORF">HKD39_07180</name>
</gene>
<dbReference type="CDD" id="cd05008">
    <property type="entry name" value="SIS_GlmS_GlmD_1"/>
    <property type="match status" value="1"/>
</dbReference>
<evidence type="ECO:0000256" key="1">
    <source>
        <dbReference type="ARBA" id="ARBA00022737"/>
    </source>
</evidence>
<evidence type="ECO:0000259" key="2">
    <source>
        <dbReference type="PROSITE" id="PS51464"/>
    </source>
</evidence>
<dbReference type="SUPFAM" id="SSF53697">
    <property type="entry name" value="SIS domain"/>
    <property type="match status" value="1"/>
</dbReference>
<dbReference type="Gene3D" id="3.40.50.10490">
    <property type="entry name" value="Glucose-6-phosphate isomerase like protein, domain 1"/>
    <property type="match status" value="3"/>
</dbReference>
<organism evidence="3 4">
    <name type="scientific">Nakamurella aerolata</name>
    <dbReference type="NCBI Taxonomy" id="1656892"/>
    <lineage>
        <taxon>Bacteria</taxon>
        <taxon>Bacillati</taxon>
        <taxon>Actinomycetota</taxon>
        <taxon>Actinomycetes</taxon>
        <taxon>Nakamurellales</taxon>
        <taxon>Nakamurellaceae</taxon>
        <taxon>Nakamurella</taxon>
    </lineage>
</organism>
<dbReference type="GO" id="GO:1901135">
    <property type="term" value="P:carbohydrate derivative metabolic process"/>
    <property type="evidence" value="ECO:0007669"/>
    <property type="project" value="InterPro"/>
</dbReference>
<dbReference type="InterPro" id="IPR035466">
    <property type="entry name" value="GlmS/AgaS_SIS"/>
</dbReference>
<proteinExistence type="predicted"/>
<protein>
    <submittedName>
        <fullName evidence="3">SIS domain-containing protein</fullName>
    </submittedName>
</protein>
<sequence length="292" mass="30666">MWRQAAELAPTVAGALPGAGERIAVVGCGTSWFIAQAYAAYREEAGQGVTDAFAASEFPAGRAGEYARIVAITRSGTTTEVLQLLQQLGSAAPRTVLVGDPDSPAATDTTLSEHRVVLDFADEKSVVQTRFATSALALLRAGLGEDLTAAIADAETALAAQLPIGWQDKRQFVYLGHGPTVGLANEAGLKMREAAIAWAESYPAYDFRHGPIAVPDAQSLVWILGETPDGLVPQIDATGATVEHGSPLDPMAELVRAQRLAIALALHRGYDPDTPRNLTRSIVLDGAAQGSR</sequence>
<evidence type="ECO:0000313" key="3">
    <source>
        <dbReference type="EMBL" id="NNG35496.1"/>
    </source>
</evidence>
<dbReference type="CDD" id="cd05009">
    <property type="entry name" value="SIS_GlmS_GlmD_2"/>
    <property type="match status" value="1"/>
</dbReference>
<dbReference type="InterPro" id="IPR035490">
    <property type="entry name" value="GlmS/FrlB_SIS"/>
</dbReference>